<keyword evidence="3" id="KW-1185">Reference proteome</keyword>
<gene>
    <name evidence="2" type="ORF">LshimejAT787_1004200</name>
</gene>
<proteinExistence type="predicted"/>
<feature type="compositionally biased region" description="Pro residues" evidence="1">
    <location>
        <begin position="46"/>
        <end position="57"/>
    </location>
</feature>
<reference evidence="2" key="1">
    <citation type="submission" date="2022-07" db="EMBL/GenBank/DDBJ databases">
        <title>The genome of Lyophyllum shimeji provides insight into the initial evolution of ectomycorrhizal fungal genome.</title>
        <authorList>
            <person name="Kobayashi Y."/>
            <person name="Shibata T."/>
            <person name="Hirakawa H."/>
            <person name="Shigenobu S."/>
            <person name="Nishiyama T."/>
            <person name="Yamada A."/>
            <person name="Hasebe M."/>
            <person name="Kawaguchi M."/>
        </authorList>
    </citation>
    <scope>NUCLEOTIDE SEQUENCE</scope>
    <source>
        <strain evidence="2">AT787</strain>
    </source>
</reference>
<organism evidence="2 3">
    <name type="scientific">Lyophyllum shimeji</name>
    <name type="common">Hon-shimeji</name>
    <name type="synonym">Tricholoma shimeji</name>
    <dbReference type="NCBI Taxonomy" id="47721"/>
    <lineage>
        <taxon>Eukaryota</taxon>
        <taxon>Fungi</taxon>
        <taxon>Dikarya</taxon>
        <taxon>Basidiomycota</taxon>
        <taxon>Agaricomycotina</taxon>
        <taxon>Agaricomycetes</taxon>
        <taxon>Agaricomycetidae</taxon>
        <taxon>Agaricales</taxon>
        <taxon>Tricholomatineae</taxon>
        <taxon>Lyophyllaceae</taxon>
        <taxon>Lyophyllum</taxon>
    </lineage>
</organism>
<feature type="region of interest" description="Disordered" evidence="1">
    <location>
        <begin position="37"/>
        <end position="75"/>
    </location>
</feature>
<evidence type="ECO:0000313" key="2">
    <source>
        <dbReference type="EMBL" id="GLB41820.1"/>
    </source>
</evidence>
<evidence type="ECO:0000313" key="3">
    <source>
        <dbReference type="Proteomes" id="UP001063166"/>
    </source>
</evidence>
<accession>A0A9P3PS90</accession>
<protein>
    <submittedName>
        <fullName evidence="2">Uncharacterized protein</fullName>
    </submittedName>
</protein>
<sequence length="75" mass="8616">MVMMIARPAYFKQHCKRSQVHFARHGKRAAIARSDKFLHHDTELPSPHPPRPLPRPANPILRPRNGIIGGPWPVR</sequence>
<evidence type="ECO:0000256" key="1">
    <source>
        <dbReference type="SAM" id="MobiDB-lite"/>
    </source>
</evidence>
<comment type="caution">
    <text evidence="2">The sequence shown here is derived from an EMBL/GenBank/DDBJ whole genome shotgun (WGS) entry which is preliminary data.</text>
</comment>
<dbReference type="EMBL" id="BRPK01000010">
    <property type="protein sequence ID" value="GLB41820.1"/>
    <property type="molecule type" value="Genomic_DNA"/>
</dbReference>
<dbReference type="AlphaFoldDB" id="A0A9P3PS90"/>
<name>A0A9P3PS90_LYOSH</name>
<dbReference type="Proteomes" id="UP001063166">
    <property type="component" value="Unassembled WGS sequence"/>
</dbReference>